<dbReference type="PROSITE" id="PS50181">
    <property type="entry name" value="FBOX"/>
    <property type="match status" value="1"/>
</dbReference>
<protein>
    <recommendedName>
        <fullName evidence="1">F-box domain-containing protein</fullName>
    </recommendedName>
</protein>
<dbReference type="InterPro" id="IPR001810">
    <property type="entry name" value="F-box_dom"/>
</dbReference>
<dbReference type="Pfam" id="PF00646">
    <property type="entry name" value="F-box"/>
    <property type="match status" value="1"/>
</dbReference>
<dbReference type="CDD" id="cd09917">
    <property type="entry name" value="F-box_SF"/>
    <property type="match status" value="1"/>
</dbReference>
<dbReference type="GeneID" id="89970209"/>
<reference evidence="2 3" key="1">
    <citation type="submission" date="2023-08" db="EMBL/GenBank/DDBJ databases">
        <title>Black Yeasts Isolated from many extreme environments.</title>
        <authorList>
            <person name="Coleine C."/>
            <person name="Stajich J.E."/>
            <person name="Selbmann L."/>
        </authorList>
    </citation>
    <scope>NUCLEOTIDE SEQUENCE [LARGE SCALE GENOMIC DNA]</scope>
    <source>
        <strain evidence="2 3">CCFEE 5792</strain>
    </source>
</reference>
<keyword evidence="3" id="KW-1185">Reference proteome</keyword>
<evidence type="ECO:0000313" key="2">
    <source>
        <dbReference type="EMBL" id="KAK5054031.1"/>
    </source>
</evidence>
<dbReference type="Proteomes" id="UP001358417">
    <property type="component" value="Unassembled WGS sequence"/>
</dbReference>
<organism evidence="2 3">
    <name type="scientific">Exophiala bonariae</name>
    <dbReference type="NCBI Taxonomy" id="1690606"/>
    <lineage>
        <taxon>Eukaryota</taxon>
        <taxon>Fungi</taxon>
        <taxon>Dikarya</taxon>
        <taxon>Ascomycota</taxon>
        <taxon>Pezizomycotina</taxon>
        <taxon>Eurotiomycetes</taxon>
        <taxon>Chaetothyriomycetidae</taxon>
        <taxon>Chaetothyriales</taxon>
        <taxon>Herpotrichiellaceae</taxon>
        <taxon>Exophiala</taxon>
    </lineage>
</organism>
<evidence type="ECO:0000259" key="1">
    <source>
        <dbReference type="PROSITE" id="PS50181"/>
    </source>
</evidence>
<comment type="caution">
    <text evidence="2">The sequence shown here is derived from an EMBL/GenBank/DDBJ whole genome shotgun (WGS) entry which is preliminary data.</text>
</comment>
<dbReference type="AlphaFoldDB" id="A0AAV9NC43"/>
<dbReference type="RefSeq" id="XP_064707156.1">
    <property type="nucleotide sequence ID" value="XM_064845611.1"/>
</dbReference>
<gene>
    <name evidence="2" type="ORF">LTR84_001993</name>
</gene>
<dbReference type="EMBL" id="JAVRRD010000011">
    <property type="protein sequence ID" value="KAK5054031.1"/>
    <property type="molecule type" value="Genomic_DNA"/>
</dbReference>
<sequence>MASSSAGQSSKELKASASTPCIPIDVPSELLSIVVSNLEPVDIVCLALTCHRSKEAIQKITQKPLKEICPRKEVTKVYFRQAQKHCLNGSLTDSFHVSAEYEDVMARLRLWFGFRKLYCYACQRYRNIGTCRCEMRDLARQDCLYWYRFYERNKTNS</sequence>
<accession>A0AAV9NC43</accession>
<evidence type="ECO:0000313" key="3">
    <source>
        <dbReference type="Proteomes" id="UP001358417"/>
    </source>
</evidence>
<feature type="domain" description="F-box" evidence="1">
    <location>
        <begin position="20"/>
        <end position="68"/>
    </location>
</feature>
<proteinExistence type="predicted"/>
<name>A0AAV9NC43_9EURO</name>